<protein>
    <submittedName>
        <fullName evidence="2">Uncharacterized protein</fullName>
    </submittedName>
</protein>
<keyword evidence="3" id="KW-1185">Reference proteome</keyword>
<dbReference type="EMBL" id="JBBKAM010000002">
    <property type="protein sequence ID" value="MEJ8641073.1"/>
    <property type="molecule type" value="Genomic_DNA"/>
</dbReference>
<keyword evidence="1" id="KW-0472">Membrane</keyword>
<organism evidence="2 3">
    <name type="scientific">Streptomyces caledonius</name>
    <dbReference type="NCBI Taxonomy" id="3134107"/>
    <lineage>
        <taxon>Bacteria</taxon>
        <taxon>Bacillati</taxon>
        <taxon>Actinomycetota</taxon>
        <taxon>Actinomycetes</taxon>
        <taxon>Kitasatosporales</taxon>
        <taxon>Streptomycetaceae</taxon>
        <taxon>Streptomyces</taxon>
    </lineage>
</organism>
<reference evidence="2 3" key="1">
    <citation type="submission" date="2024-03" db="EMBL/GenBank/DDBJ databases">
        <title>Novel Streptomyces species of biotechnological and ecological value are a feature of Machair soil.</title>
        <authorList>
            <person name="Prole J.R."/>
            <person name="Goodfellow M."/>
            <person name="Allenby N."/>
            <person name="Ward A.C."/>
        </authorList>
    </citation>
    <scope>NUCLEOTIDE SEQUENCE [LARGE SCALE GENOMIC DNA]</scope>
    <source>
        <strain evidence="2 3">MS1.HAVA.3</strain>
    </source>
</reference>
<accession>A0ABU8TZM7</accession>
<evidence type="ECO:0000313" key="3">
    <source>
        <dbReference type="Proteomes" id="UP001382904"/>
    </source>
</evidence>
<proteinExistence type="predicted"/>
<evidence type="ECO:0000313" key="2">
    <source>
        <dbReference type="EMBL" id="MEJ8641073.1"/>
    </source>
</evidence>
<name>A0ABU8TZM7_9ACTN</name>
<dbReference type="Proteomes" id="UP001382904">
    <property type="component" value="Unassembled WGS sequence"/>
</dbReference>
<keyword evidence="1" id="KW-0812">Transmembrane</keyword>
<feature type="transmembrane region" description="Helical" evidence="1">
    <location>
        <begin position="20"/>
        <end position="41"/>
    </location>
</feature>
<evidence type="ECO:0000256" key="1">
    <source>
        <dbReference type="SAM" id="Phobius"/>
    </source>
</evidence>
<keyword evidence="1" id="KW-1133">Transmembrane helix</keyword>
<gene>
    <name evidence="2" type="ORF">WKI68_05540</name>
</gene>
<sequence>MESEKDSENKRFLDGMLKKVVVGAGAMAALGVVFVGGKVMIESKNDPEDSTEA</sequence>
<comment type="caution">
    <text evidence="2">The sequence shown here is derived from an EMBL/GenBank/DDBJ whole genome shotgun (WGS) entry which is preliminary data.</text>
</comment>